<dbReference type="NCBIfam" id="TIGR00436">
    <property type="entry name" value="era"/>
    <property type="match status" value="1"/>
</dbReference>
<dbReference type="CDD" id="cd22534">
    <property type="entry name" value="KH-II_Era"/>
    <property type="match status" value="1"/>
</dbReference>
<dbReference type="FunFam" id="3.30.300.20:FF:000003">
    <property type="entry name" value="GTPase Era"/>
    <property type="match status" value="1"/>
</dbReference>
<accession>A0A3B0ZV29</accession>
<dbReference type="PROSITE" id="PS50823">
    <property type="entry name" value="KH_TYPE_2"/>
    <property type="match status" value="1"/>
</dbReference>
<dbReference type="PROSITE" id="PS51713">
    <property type="entry name" value="G_ERA"/>
    <property type="match status" value="1"/>
</dbReference>
<dbReference type="Pfam" id="PF01926">
    <property type="entry name" value="MMR_HSR1"/>
    <property type="match status" value="1"/>
</dbReference>
<dbReference type="AlphaFoldDB" id="A0A3B0ZV29"/>
<dbReference type="GO" id="GO:0005525">
    <property type="term" value="F:GTP binding"/>
    <property type="evidence" value="ECO:0007669"/>
    <property type="project" value="UniProtKB-KW"/>
</dbReference>
<evidence type="ECO:0000259" key="6">
    <source>
        <dbReference type="PROSITE" id="PS51713"/>
    </source>
</evidence>
<dbReference type="InterPro" id="IPR006073">
    <property type="entry name" value="GTP-bd"/>
</dbReference>
<dbReference type="EMBL" id="UOFT01000006">
    <property type="protein sequence ID" value="VAW91207.1"/>
    <property type="molecule type" value="Genomic_DNA"/>
</dbReference>
<dbReference type="Gene3D" id="3.40.50.300">
    <property type="entry name" value="P-loop containing nucleotide triphosphate hydrolases"/>
    <property type="match status" value="1"/>
</dbReference>
<dbReference type="PANTHER" id="PTHR42698:SF1">
    <property type="entry name" value="GTPASE ERA, MITOCHONDRIAL"/>
    <property type="match status" value="1"/>
</dbReference>
<dbReference type="InterPro" id="IPR030388">
    <property type="entry name" value="G_ERA_dom"/>
</dbReference>
<keyword evidence="4" id="KW-0342">GTP-binding</keyword>
<evidence type="ECO:0000259" key="5">
    <source>
        <dbReference type="PROSITE" id="PS50823"/>
    </source>
</evidence>
<dbReference type="CDD" id="cd04163">
    <property type="entry name" value="Era"/>
    <property type="match status" value="1"/>
</dbReference>
<dbReference type="SUPFAM" id="SSF54814">
    <property type="entry name" value="Prokaryotic type KH domain (KH-domain type II)"/>
    <property type="match status" value="1"/>
</dbReference>
<evidence type="ECO:0000256" key="4">
    <source>
        <dbReference type="ARBA" id="ARBA00023134"/>
    </source>
</evidence>
<feature type="domain" description="Era-type G" evidence="6">
    <location>
        <begin position="9"/>
        <end position="177"/>
    </location>
</feature>
<dbReference type="PRINTS" id="PR00326">
    <property type="entry name" value="GTP1OBG"/>
</dbReference>
<evidence type="ECO:0000256" key="3">
    <source>
        <dbReference type="ARBA" id="ARBA00022884"/>
    </source>
</evidence>
<dbReference type="InterPro" id="IPR005662">
    <property type="entry name" value="GTPase_Era-like"/>
</dbReference>
<dbReference type="FunFam" id="3.40.50.300:FF:000094">
    <property type="entry name" value="GTPase Era"/>
    <property type="match status" value="1"/>
</dbReference>
<keyword evidence="2" id="KW-0547">Nucleotide-binding</keyword>
<keyword evidence="3" id="KW-0694">RNA-binding</keyword>
<dbReference type="InterPro" id="IPR027417">
    <property type="entry name" value="P-loop_NTPase"/>
</dbReference>
<proteinExistence type="inferred from homology"/>
<dbReference type="GO" id="GO:0000028">
    <property type="term" value="P:ribosomal small subunit assembly"/>
    <property type="evidence" value="ECO:0007669"/>
    <property type="project" value="TreeGrafter"/>
</dbReference>
<dbReference type="SUPFAM" id="SSF52540">
    <property type="entry name" value="P-loop containing nucleoside triphosphate hydrolases"/>
    <property type="match status" value="1"/>
</dbReference>
<dbReference type="GO" id="GO:0005829">
    <property type="term" value="C:cytosol"/>
    <property type="evidence" value="ECO:0007669"/>
    <property type="project" value="TreeGrafter"/>
</dbReference>
<organism evidence="7">
    <name type="scientific">hydrothermal vent metagenome</name>
    <dbReference type="NCBI Taxonomy" id="652676"/>
    <lineage>
        <taxon>unclassified sequences</taxon>
        <taxon>metagenomes</taxon>
        <taxon>ecological metagenomes</taxon>
    </lineage>
</organism>
<dbReference type="Gene3D" id="3.30.300.20">
    <property type="match status" value="1"/>
</dbReference>
<reference evidence="7" key="1">
    <citation type="submission" date="2018-06" db="EMBL/GenBank/DDBJ databases">
        <authorList>
            <person name="Zhirakovskaya E."/>
        </authorList>
    </citation>
    <scope>NUCLEOTIDE SEQUENCE</scope>
</reference>
<comment type="similarity">
    <text evidence="1">Belongs to the TRAFAC class TrmE-Era-EngA-EngB-Septin-like GTPase superfamily. Era GTPase family.</text>
</comment>
<dbReference type="PANTHER" id="PTHR42698">
    <property type="entry name" value="GTPASE ERA"/>
    <property type="match status" value="1"/>
</dbReference>
<feature type="domain" description="KH type-2" evidence="5">
    <location>
        <begin position="200"/>
        <end position="284"/>
    </location>
</feature>
<dbReference type="Pfam" id="PF07650">
    <property type="entry name" value="KH_2"/>
    <property type="match status" value="1"/>
</dbReference>
<name>A0A3B0ZV29_9ZZZZ</name>
<dbReference type="InterPro" id="IPR005225">
    <property type="entry name" value="Small_GTP-bd"/>
</dbReference>
<dbReference type="InterPro" id="IPR009019">
    <property type="entry name" value="KH_sf_prok-type"/>
</dbReference>
<dbReference type="GO" id="GO:0019843">
    <property type="term" value="F:rRNA binding"/>
    <property type="evidence" value="ECO:0007669"/>
    <property type="project" value="TreeGrafter"/>
</dbReference>
<dbReference type="GO" id="GO:0043024">
    <property type="term" value="F:ribosomal small subunit binding"/>
    <property type="evidence" value="ECO:0007669"/>
    <property type="project" value="TreeGrafter"/>
</dbReference>
<evidence type="ECO:0000313" key="7">
    <source>
        <dbReference type="EMBL" id="VAW91207.1"/>
    </source>
</evidence>
<sequence>MTSNDNDFRCGYVAIIGRPNVGKSTLLNYILGQKLCITSRKPQTTRHQILGIKTTLTAQAIYVDTPGVHKDSPRAMNRYMNRAAHSIIDDVSVVLFVVEAGVWSDKDEWVLEKIKLTNNPIILVINKVDQLDDKAKLLPFMQKLSLLHAFKSIIPVSALKGKYIEDLETEVESLLDISEPIFPEDQFTDRSMKFFAAEIIREKLMRQLGQELPYDLTVMIEKFEEVDDQININAVILVERKNQKLIIIGNQGQRLKKVGTQARIDMEKMFDSKVFIEIWVKVKSGWADDELMLKSLGYTDEH</sequence>
<dbReference type="NCBIfam" id="NF000908">
    <property type="entry name" value="PRK00089.1"/>
    <property type="match status" value="1"/>
</dbReference>
<evidence type="ECO:0000256" key="2">
    <source>
        <dbReference type="ARBA" id="ARBA00022741"/>
    </source>
</evidence>
<dbReference type="InterPro" id="IPR004044">
    <property type="entry name" value="KH_dom_type_2"/>
</dbReference>
<dbReference type="HAMAP" id="MF_00367">
    <property type="entry name" value="GTPase_Era"/>
    <property type="match status" value="1"/>
</dbReference>
<protein>
    <submittedName>
        <fullName evidence="7">GTP-binding protein Era</fullName>
    </submittedName>
</protein>
<gene>
    <name evidence="7" type="ORF">MNBD_GAMMA23-316</name>
</gene>
<dbReference type="NCBIfam" id="TIGR00231">
    <property type="entry name" value="small_GTP"/>
    <property type="match status" value="1"/>
</dbReference>
<dbReference type="InterPro" id="IPR015946">
    <property type="entry name" value="KH_dom-like_a/b"/>
</dbReference>
<evidence type="ECO:0000256" key="1">
    <source>
        <dbReference type="ARBA" id="ARBA00007921"/>
    </source>
</evidence>